<evidence type="ECO:0000259" key="3">
    <source>
        <dbReference type="Pfam" id="PF23003"/>
    </source>
</evidence>
<dbReference type="AlphaFoldDB" id="A0AAF3EC11"/>
<feature type="compositionally biased region" description="Basic and acidic residues" evidence="1">
    <location>
        <begin position="100"/>
        <end position="124"/>
    </location>
</feature>
<dbReference type="Proteomes" id="UP000887575">
    <property type="component" value="Unassembled WGS sequence"/>
</dbReference>
<evidence type="ECO:0000256" key="2">
    <source>
        <dbReference type="SAM" id="SignalP"/>
    </source>
</evidence>
<protein>
    <recommendedName>
        <fullName evidence="3">Abnormal cell migration protein 18-like fibronectin type I domain-containing protein</fullName>
    </recommendedName>
</protein>
<evidence type="ECO:0000313" key="5">
    <source>
        <dbReference type="WBParaSite" id="MBELARI_LOCUS11480"/>
    </source>
</evidence>
<evidence type="ECO:0000313" key="4">
    <source>
        <dbReference type="Proteomes" id="UP000887575"/>
    </source>
</evidence>
<evidence type="ECO:0000256" key="1">
    <source>
        <dbReference type="SAM" id="MobiDB-lite"/>
    </source>
</evidence>
<keyword evidence="4" id="KW-1185">Reference proteome</keyword>
<proteinExistence type="predicted"/>
<reference evidence="5" key="1">
    <citation type="submission" date="2024-02" db="UniProtKB">
        <authorList>
            <consortium name="WormBaseParasite"/>
        </authorList>
    </citation>
    <scope>IDENTIFICATION</scope>
</reference>
<organism evidence="4 5">
    <name type="scientific">Mesorhabditis belari</name>
    <dbReference type="NCBI Taxonomy" id="2138241"/>
    <lineage>
        <taxon>Eukaryota</taxon>
        <taxon>Metazoa</taxon>
        <taxon>Ecdysozoa</taxon>
        <taxon>Nematoda</taxon>
        <taxon>Chromadorea</taxon>
        <taxon>Rhabditida</taxon>
        <taxon>Rhabditina</taxon>
        <taxon>Rhabditomorpha</taxon>
        <taxon>Rhabditoidea</taxon>
        <taxon>Rhabditidae</taxon>
        <taxon>Mesorhabditinae</taxon>
        <taxon>Mesorhabditis</taxon>
    </lineage>
</organism>
<feature type="domain" description="Abnormal cell migration protein 18-like fibronectin type I" evidence="3">
    <location>
        <begin position="18"/>
        <end position="79"/>
    </location>
</feature>
<feature type="signal peptide" evidence="2">
    <location>
        <begin position="1"/>
        <end position="15"/>
    </location>
</feature>
<dbReference type="InterPro" id="IPR055119">
    <property type="entry name" value="Mig18_Fn1"/>
</dbReference>
<feature type="chain" id="PRO_5042264368" description="Abnormal cell migration protein 18-like fibronectin type I domain-containing protein" evidence="2">
    <location>
        <begin position="16"/>
        <end position="242"/>
    </location>
</feature>
<accession>A0AAF3EC11</accession>
<keyword evidence="2" id="KW-0732">Signal</keyword>
<feature type="region of interest" description="Disordered" evidence="1">
    <location>
        <begin position="90"/>
        <end position="161"/>
    </location>
</feature>
<sequence>MIALIFLVIISIVAGESCYSNENQRWYRDGETFRTSDFKYYCTRGNLQIKACILPDANDLAIGKRGSARGVSYRCVDYFNGEIRLERERDQQSYDPYRNTNDRRVTSRYDPHRAPNDRRDDRHRQYNPYESPSQERSGGPIEIEYDRSGSKSGGYGSSYGNHCTDKKGYRRNAGEKWFENSNLQMICRDGQTKLYSCVAKSSSGDVEVFPNQNVVRGITRHICEILPTGVYRYRTTHYSNEN</sequence>
<dbReference type="WBParaSite" id="MBELARI_LOCUS11480">
    <property type="protein sequence ID" value="MBELARI_LOCUS11480"/>
    <property type="gene ID" value="MBELARI_LOCUS11480"/>
</dbReference>
<name>A0AAF3EC11_9BILA</name>
<dbReference type="Pfam" id="PF23003">
    <property type="entry name" value="Fn1_2"/>
    <property type="match status" value="1"/>
</dbReference>